<proteinExistence type="predicted"/>
<organism evidence="2 3">
    <name type="scientific">Nocardiopsis ansamitocini</name>
    <dbReference type="NCBI Taxonomy" id="1670832"/>
    <lineage>
        <taxon>Bacteria</taxon>
        <taxon>Bacillati</taxon>
        <taxon>Actinomycetota</taxon>
        <taxon>Actinomycetes</taxon>
        <taxon>Streptosporangiales</taxon>
        <taxon>Nocardiopsidaceae</taxon>
        <taxon>Nocardiopsis</taxon>
    </lineage>
</organism>
<dbReference type="Proteomes" id="UP001165092">
    <property type="component" value="Unassembled WGS sequence"/>
</dbReference>
<sequence length="49" mass="5300">MSAEPANHDPRRGAAQSAPRIRDNVSTPGSRTVGRGVYADGRYETEEGR</sequence>
<keyword evidence="3" id="KW-1185">Reference proteome</keyword>
<protein>
    <submittedName>
        <fullName evidence="2">Uncharacterized protein</fullName>
    </submittedName>
</protein>
<feature type="compositionally biased region" description="Basic and acidic residues" evidence="1">
    <location>
        <begin position="1"/>
        <end position="12"/>
    </location>
</feature>
<reference evidence="2" key="1">
    <citation type="submission" date="2023-02" db="EMBL/GenBank/DDBJ databases">
        <title>Nocardiopsis ansamitocini NBRC 112285.</title>
        <authorList>
            <person name="Ichikawa N."/>
            <person name="Sato H."/>
            <person name="Tonouchi N."/>
        </authorList>
    </citation>
    <scope>NUCLEOTIDE SEQUENCE</scope>
    <source>
        <strain evidence="2">NBRC 112285</strain>
    </source>
</reference>
<evidence type="ECO:0000256" key="1">
    <source>
        <dbReference type="SAM" id="MobiDB-lite"/>
    </source>
</evidence>
<name>A0A9W6P944_9ACTN</name>
<evidence type="ECO:0000313" key="3">
    <source>
        <dbReference type="Proteomes" id="UP001165092"/>
    </source>
</evidence>
<dbReference type="AlphaFoldDB" id="A0A9W6P944"/>
<dbReference type="EMBL" id="BSQG01000006">
    <property type="protein sequence ID" value="GLU49266.1"/>
    <property type="molecule type" value="Genomic_DNA"/>
</dbReference>
<accession>A0A9W6P944</accession>
<comment type="caution">
    <text evidence="2">The sequence shown here is derived from an EMBL/GenBank/DDBJ whole genome shotgun (WGS) entry which is preliminary data.</text>
</comment>
<feature type="region of interest" description="Disordered" evidence="1">
    <location>
        <begin position="1"/>
        <end position="49"/>
    </location>
</feature>
<evidence type="ECO:0000313" key="2">
    <source>
        <dbReference type="EMBL" id="GLU49266.1"/>
    </source>
</evidence>
<gene>
    <name evidence="2" type="ORF">Nans01_36170</name>
</gene>